<dbReference type="PATRIC" id="fig|47500.8.peg.4877"/>
<dbReference type="PRINTS" id="PR00039">
    <property type="entry name" value="HTHLYSR"/>
</dbReference>
<organism evidence="6 8">
    <name type="scientific">Aneurinibacillus migulanus</name>
    <name type="common">Bacillus migulanus</name>
    <dbReference type="NCBI Taxonomy" id="47500"/>
    <lineage>
        <taxon>Bacteria</taxon>
        <taxon>Bacillati</taxon>
        <taxon>Bacillota</taxon>
        <taxon>Bacilli</taxon>
        <taxon>Bacillales</taxon>
        <taxon>Paenibacillaceae</taxon>
        <taxon>Aneurinibacillus group</taxon>
        <taxon>Aneurinibacillus</taxon>
    </lineage>
</organism>
<sequence>MELRQLEYFMAVCKELHFTRAAEKLGISQPSLSQQIRLLEHYIGTPLFDRIGKKTALTEAGRILLLHSYKVFHELEQARSAIGELQGLERGKIRIGALLTVVNYLLPPTLLEFHKKYPKIEMSVLGLRTGDIRQKLLENELDLGIVFLPMKDKEFETISLYNEDLSLAVSIHDEHFNNEEEVCLDILRKVPTILLPENYYLRQLINKYCIDYFGFQPQPIFEMTTMESLINMVAEGVGVTVLPKPYLEYLKNDRIKMISLVTPTPTRQVGIIYQKDKHMCAATHTFIKQITDIAESI</sequence>
<dbReference type="SUPFAM" id="SSF46785">
    <property type="entry name" value="Winged helix' DNA-binding domain"/>
    <property type="match status" value="1"/>
</dbReference>
<dbReference type="EMBL" id="FNED01000010">
    <property type="protein sequence ID" value="SDI98236.1"/>
    <property type="molecule type" value="Genomic_DNA"/>
</dbReference>
<dbReference type="InterPro" id="IPR050950">
    <property type="entry name" value="HTH-type_LysR_regulators"/>
</dbReference>
<dbReference type="STRING" id="47500.AF333_20040"/>
<dbReference type="GO" id="GO:0005829">
    <property type="term" value="C:cytosol"/>
    <property type="evidence" value="ECO:0007669"/>
    <property type="project" value="TreeGrafter"/>
</dbReference>
<keyword evidence="4" id="KW-0804">Transcription</keyword>
<dbReference type="OrthoDB" id="9803735at2"/>
<evidence type="ECO:0000256" key="2">
    <source>
        <dbReference type="ARBA" id="ARBA00023015"/>
    </source>
</evidence>
<dbReference type="Pfam" id="PF00126">
    <property type="entry name" value="HTH_1"/>
    <property type="match status" value="1"/>
</dbReference>
<dbReference type="Gene3D" id="3.40.190.290">
    <property type="match status" value="1"/>
</dbReference>
<dbReference type="PANTHER" id="PTHR30419:SF8">
    <property type="entry name" value="NITROGEN ASSIMILATION TRANSCRIPTIONAL ACTIVATOR-RELATED"/>
    <property type="match status" value="1"/>
</dbReference>
<feature type="domain" description="HTH lysR-type" evidence="5">
    <location>
        <begin position="1"/>
        <end position="58"/>
    </location>
</feature>
<evidence type="ECO:0000313" key="6">
    <source>
        <dbReference type="EMBL" id="KON97417.1"/>
    </source>
</evidence>
<dbReference type="AlphaFoldDB" id="A0A0D1XUE0"/>
<reference evidence="7 9" key="2">
    <citation type="submission" date="2016-10" db="EMBL/GenBank/DDBJ databases">
        <authorList>
            <person name="de Groot N.N."/>
        </authorList>
    </citation>
    <scope>NUCLEOTIDE SEQUENCE [LARGE SCALE GENOMIC DNA]</scope>
    <source>
        <strain evidence="7 9">DSM 2895</strain>
    </source>
</reference>
<dbReference type="SUPFAM" id="SSF53850">
    <property type="entry name" value="Periplasmic binding protein-like II"/>
    <property type="match status" value="1"/>
</dbReference>
<dbReference type="InterPro" id="IPR036390">
    <property type="entry name" value="WH_DNA-bd_sf"/>
</dbReference>
<dbReference type="Proteomes" id="UP000037269">
    <property type="component" value="Unassembled WGS sequence"/>
</dbReference>
<reference evidence="6 8" key="1">
    <citation type="submission" date="2015-07" db="EMBL/GenBank/DDBJ databases">
        <title>Fjat-14205 dsm 2895.</title>
        <authorList>
            <person name="Liu B."/>
            <person name="Wang J."/>
            <person name="Zhu Y."/>
            <person name="Liu G."/>
            <person name="Chen Q."/>
            <person name="Chen Z."/>
            <person name="Lan J."/>
            <person name="Che J."/>
            <person name="Ge C."/>
            <person name="Shi H."/>
            <person name="Pan Z."/>
            <person name="Liu X."/>
        </authorList>
    </citation>
    <scope>NUCLEOTIDE SEQUENCE [LARGE SCALE GENOMIC DNA]</scope>
    <source>
        <strain evidence="6 8">DSM 2895</strain>
    </source>
</reference>
<evidence type="ECO:0000313" key="9">
    <source>
        <dbReference type="Proteomes" id="UP000182836"/>
    </source>
</evidence>
<evidence type="ECO:0000313" key="8">
    <source>
        <dbReference type="Proteomes" id="UP000037269"/>
    </source>
</evidence>
<dbReference type="GO" id="GO:0003677">
    <property type="term" value="F:DNA binding"/>
    <property type="evidence" value="ECO:0007669"/>
    <property type="project" value="UniProtKB-KW"/>
</dbReference>
<dbReference type="InterPro" id="IPR000847">
    <property type="entry name" value="LysR_HTH_N"/>
</dbReference>
<evidence type="ECO:0000313" key="7">
    <source>
        <dbReference type="EMBL" id="SDI98236.1"/>
    </source>
</evidence>
<dbReference type="InterPro" id="IPR036388">
    <property type="entry name" value="WH-like_DNA-bd_sf"/>
</dbReference>
<name>A0A0D1XUE0_ANEMI</name>
<dbReference type="GO" id="GO:0003700">
    <property type="term" value="F:DNA-binding transcription factor activity"/>
    <property type="evidence" value="ECO:0007669"/>
    <property type="project" value="InterPro"/>
</dbReference>
<dbReference type="PANTHER" id="PTHR30419">
    <property type="entry name" value="HTH-TYPE TRANSCRIPTIONAL REGULATOR YBHD"/>
    <property type="match status" value="1"/>
</dbReference>
<keyword evidence="3 7" id="KW-0238">DNA-binding</keyword>
<dbReference type="EMBL" id="LGUG01000004">
    <property type="protein sequence ID" value="KON97417.1"/>
    <property type="molecule type" value="Genomic_DNA"/>
</dbReference>
<evidence type="ECO:0000256" key="1">
    <source>
        <dbReference type="ARBA" id="ARBA00009437"/>
    </source>
</evidence>
<dbReference type="Gene3D" id="1.10.10.10">
    <property type="entry name" value="Winged helix-like DNA-binding domain superfamily/Winged helix DNA-binding domain"/>
    <property type="match status" value="1"/>
</dbReference>
<evidence type="ECO:0000256" key="3">
    <source>
        <dbReference type="ARBA" id="ARBA00023125"/>
    </source>
</evidence>
<evidence type="ECO:0000259" key="5">
    <source>
        <dbReference type="PROSITE" id="PS50931"/>
    </source>
</evidence>
<dbReference type="FunFam" id="1.10.10.10:FF:000001">
    <property type="entry name" value="LysR family transcriptional regulator"/>
    <property type="match status" value="1"/>
</dbReference>
<protein>
    <submittedName>
        <fullName evidence="7">DNA-binding transcriptional regulator, LysR family</fullName>
    </submittedName>
    <submittedName>
        <fullName evidence="6">LysR family transcriptional regulator</fullName>
    </submittedName>
</protein>
<dbReference type="RefSeq" id="WP_043064702.1">
    <property type="nucleotide sequence ID" value="NZ_BJOA01000044.1"/>
</dbReference>
<evidence type="ECO:0000256" key="4">
    <source>
        <dbReference type="ARBA" id="ARBA00023163"/>
    </source>
</evidence>
<dbReference type="Pfam" id="PF03466">
    <property type="entry name" value="LysR_substrate"/>
    <property type="match status" value="1"/>
</dbReference>
<gene>
    <name evidence="6" type="ORF">AF333_20040</name>
    <name evidence="7" type="ORF">SAMN04487909_11016</name>
</gene>
<dbReference type="InterPro" id="IPR005119">
    <property type="entry name" value="LysR_subst-bd"/>
</dbReference>
<comment type="similarity">
    <text evidence="1">Belongs to the LysR transcriptional regulatory family.</text>
</comment>
<dbReference type="CDD" id="cd05466">
    <property type="entry name" value="PBP2_LTTR_substrate"/>
    <property type="match status" value="1"/>
</dbReference>
<keyword evidence="8" id="KW-1185">Reference proteome</keyword>
<dbReference type="Proteomes" id="UP000182836">
    <property type="component" value="Unassembled WGS sequence"/>
</dbReference>
<dbReference type="PROSITE" id="PS50931">
    <property type="entry name" value="HTH_LYSR"/>
    <property type="match status" value="1"/>
</dbReference>
<proteinExistence type="inferred from homology"/>
<keyword evidence="2" id="KW-0805">Transcription regulation</keyword>
<accession>A0A0D1XUE0</accession>
<dbReference type="GeneID" id="42307445"/>